<dbReference type="PROSITE" id="PS00086">
    <property type="entry name" value="CYTOCHROME_P450"/>
    <property type="match status" value="1"/>
</dbReference>
<evidence type="ECO:0000256" key="3">
    <source>
        <dbReference type="ARBA" id="ARBA00022723"/>
    </source>
</evidence>
<dbReference type="PRINTS" id="PR00465">
    <property type="entry name" value="EP450IV"/>
</dbReference>
<dbReference type="InterPro" id="IPR017972">
    <property type="entry name" value="Cyt_P450_CS"/>
</dbReference>
<proteinExistence type="inferred from homology"/>
<comment type="cofactor">
    <cofactor evidence="7">
        <name>heme</name>
        <dbReference type="ChEBI" id="CHEBI:30413"/>
    </cofactor>
</comment>
<dbReference type="PANTHER" id="PTHR47950">
    <property type="entry name" value="CYTOCHROME P450, FAMILY 76, SUBFAMILY C, POLYPEPTIDE 5-RELATED"/>
    <property type="match status" value="1"/>
</dbReference>
<name>A0AAD8IE65_9APIA</name>
<organism evidence="9 10">
    <name type="scientific">Heracleum sosnowskyi</name>
    <dbReference type="NCBI Taxonomy" id="360622"/>
    <lineage>
        <taxon>Eukaryota</taxon>
        <taxon>Viridiplantae</taxon>
        <taxon>Streptophyta</taxon>
        <taxon>Embryophyta</taxon>
        <taxon>Tracheophyta</taxon>
        <taxon>Spermatophyta</taxon>
        <taxon>Magnoliopsida</taxon>
        <taxon>eudicotyledons</taxon>
        <taxon>Gunneridae</taxon>
        <taxon>Pentapetalae</taxon>
        <taxon>asterids</taxon>
        <taxon>campanulids</taxon>
        <taxon>Apiales</taxon>
        <taxon>Apiaceae</taxon>
        <taxon>Apioideae</taxon>
        <taxon>apioid superclade</taxon>
        <taxon>Tordylieae</taxon>
        <taxon>Tordyliinae</taxon>
        <taxon>Heracleum</taxon>
    </lineage>
</organism>
<dbReference type="Gene3D" id="1.10.630.10">
    <property type="entry name" value="Cytochrome P450"/>
    <property type="match status" value="1"/>
</dbReference>
<dbReference type="InterPro" id="IPR036396">
    <property type="entry name" value="Cyt_P450_sf"/>
</dbReference>
<evidence type="ECO:0000256" key="7">
    <source>
        <dbReference type="PIRSR" id="PIRSR602403-1"/>
    </source>
</evidence>
<evidence type="ECO:0000256" key="6">
    <source>
        <dbReference type="ARBA" id="ARBA00023033"/>
    </source>
</evidence>
<keyword evidence="2 7" id="KW-0349">Heme</keyword>
<dbReference type="GO" id="GO:0004497">
    <property type="term" value="F:monooxygenase activity"/>
    <property type="evidence" value="ECO:0007669"/>
    <property type="project" value="UniProtKB-KW"/>
</dbReference>
<sequence>MAEVLKSSETMLKVKSELHEVLGKGKILELHPPLPFLLPRQIDEEIELNGYTIPKKSQVIVNAWAIGRDPNSWENPLSFYPERFLDSVIDVKGQDFELIPFGAGRRICPGLPLVMRIVPVMLGSLINCFDWELDGATPRNELNMEEKFGLTLGKLSPLRALATSDI</sequence>
<accession>A0AAD8IE65</accession>
<keyword evidence="10" id="KW-1185">Reference proteome</keyword>
<feature type="binding site" description="axial binding residue" evidence="7">
    <location>
        <position position="108"/>
    </location>
    <ligand>
        <name>heme</name>
        <dbReference type="ChEBI" id="CHEBI:30413"/>
    </ligand>
    <ligandPart>
        <name>Fe</name>
        <dbReference type="ChEBI" id="CHEBI:18248"/>
    </ligandPart>
</feature>
<evidence type="ECO:0000256" key="5">
    <source>
        <dbReference type="ARBA" id="ARBA00023004"/>
    </source>
</evidence>
<evidence type="ECO:0000256" key="1">
    <source>
        <dbReference type="ARBA" id="ARBA00010617"/>
    </source>
</evidence>
<keyword evidence="5 7" id="KW-0408">Iron</keyword>
<dbReference type="GO" id="GO:0020037">
    <property type="term" value="F:heme binding"/>
    <property type="evidence" value="ECO:0007669"/>
    <property type="project" value="InterPro"/>
</dbReference>
<evidence type="ECO:0000256" key="8">
    <source>
        <dbReference type="RuleBase" id="RU000461"/>
    </source>
</evidence>
<evidence type="ECO:0000256" key="4">
    <source>
        <dbReference type="ARBA" id="ARBA00023002"/>
    </source>
</evidence>
<dbReference type="Proteomes" id="UP001237642">
    <property type="component" value="Unassembled WGS sequence"/>
</dbReference>
<gene>
    <name evidence="9" type="ORF">POM88_021086</name>
</gene>
<evidence type="ECO:0000313" key="9">
    <source>
        <dbReference type="EMBL" id="KAK1383351.1"/>
    </source>
</evidence>
<comment type="similarity">
    <text evidence="1 8">Belongs to the cytochrome P450 family.</text>
</comment>
<dbReference type="Pfam" id="PF00067">
    <property type="entry name" value="p450"/>
    <property type="match status" value="1"/>
</dbReference>
<comment type="caution">
    <text evidence="9">The sequence shown here is derived from an EMBL/GenBank/DDBJ whole genome shotgun (WGS) entry which is preliminary data.</text>
</comment>
<reference evidence="9" key="1">
    <citation type="submission" date="2023-02" db="EMBL/GenBank/DDBJ databases">
        <title>Genome of toxic invasive species Heracleum sosnowskyi carries increased number of genes despite the absence of recent whole-genome duplications.</title>
        <authorList>
            <person name="Schelkunov M."/>
            <person name="Shtratnikova V."/>
            <person name="Makarenko M."/>
            <person name="Klepikova A."/>
            <person name="Omelchenko D."/>
            <person name="Novikova G."/>
            <person name="Obukhova E."/>
            <person name="Bogdanov V."/>
            <person name="Penin A."/>
            <person name="Logacheva M."/>
        </authorList>
    </citation>
    <scope>NUCLEOTIDE SEQUENCE</scope>
    <source>
        <strain evidence="9">Hsosn_3</strain>
        <tissue evidence="9">Leaf</tissue>
    </source>
</reference>
<reference evidence="9" key="2">
    <citation type="submission" date="2023-05" db="EMBL/GenBank/DDBJ databases">
        <authorList>
            <person name="Schelkunov M.I."/>
        </authorList>
    </citation>
    <scope>NUCLEOTIDE SEQUENCE</scope>
    <source>
        <strain evidence="9">Hsosn_3</strain>
        <tissue evidence="9">Leaf</tissue>
    </source>
</reference>
<keyword evidence="3 7" id="KW-0479">Metal-binding</keyword>
<dbReference type="EMBL" id="JAUIZM010000005">
    <property type="protein sequence ID" value="KAK1383351.1"/>
    <property type="molecule type" value="Genomic_DNA"/>
</dbReference>
<evidence type="ECO:0000256" key="2">
    <source>
        <dbReference type="ARBA" id="ARBA00022617"/>
    </source>
</evidence>
<dbReference type="GO" id="GO:0005506">
    <property type="term" value="F:iron ion binding"/>
    <property type="evidence" value="ECO:0007669"/>
    <property type="project" value="InterPro"/>
</dbReference>
<evidence type="ECO:0000313" key="10">
    <source>
        <dbReference type="Proteomes" id="UP001237642"/>
    </source>
</evidence>
<protein>
    <submittedName>
        <fullName evidence="9">(S)-N-methylcoclaurine 3'-hydroxylase isozyme 1</fullName>
    </submittedName>
</protein>
<dbReference type="PANTHER" id="PTHR47950:SF4">
    <property type="entry name" value="GERANIOL 8-HYDROXYLASE-LIKE"/>
    <property type="match status" value="1"/>
</dbReference>
<dbReference type="GO" id="GO:0016705">
    <property type="term" value="F:oxidoreductase activity, acting on paired donors, with incorporation or reduction of molecular oxygen"/>
    <property type="evidence" value="ECO:0007669"/>
    <property type="project" value="InterPro"/>
</dbReference>
<keyword evidence="4 8" id="KW-0560">Oxidoreductase</keyword>
<dbReference type="SUPFAM" id="SSF48264">
    <property type="entry name" value="Cytochrome P450"/>
    <property type="match status" value="1"/>
</dbReference>
<dbReference type="InterPro" id="IPR002403">
    <property type="entry name" value="Cyt_P450_E_grp-IV"/>
</dbReference>
<keyword evidence="6 8" id="KW-0503">Monooxygenase</keyword>
<dbReference type="AlphaFoldDB" id="A0AAD8IE65"/>
<dbReference type="InterPro" id="IPR001128">
    <property type="entry name" value="Cyt_P450"/>
</dbReference>